<protein>
    <submittedName>
        <fullName evidence="2">Uncharacterized protein</fullName>
    </submittedName>
</protein>
<name>A0A2P2NRY5_RHIMU</name>
<evidence type="ECO:0000313" key="2">
    <source>
        <dbReference type="EMBL" id="MBX45272.1"/>
    </source>
</evidence>
<dbReference type="AlphaFoldDB" id="A0A2P2NRY5"/>
<sequence>MLMTIKGQKKKNNQMKPGDLENKQERNLWPPAGGGGDYA</sequence>
<evidence type="ECO:0000256" key="1">
    <source>
        <dbReference type="SAM" id="MobiDB-lite"/>
    </source>
</evidence>
<accession>A0A2P2NRY5</accession>
<feature type="region of interest" description="Disordered" evidence="1">
    <location>
        <begin position="1"/>
        <end position="39"/>
    </location>
</feature>
<organism evidence="2">
    <name type="scientific">Rhizophora mucronata</name>
    <name type="common">Asiatic mangrove</name>
    <dbReference type="NCBI Taxonomy" id="61149"/>
    <lineage>
        <taxon>Eukaryota</taxon>
        <taxon>Viridiplantae</taxon>
        <taxon>Streptophyta</taxon>
        <taxon>Embryophyta</taxon>
        <taxon>Tracheophyta</taxon>
        <taxon>Spermatophyta</taxon>
        <taxon>Magnoliopsida</taxon>
        <taxon>eudicotyledons</taxon>
        <taxon>Gunneridae</taxon>
        <taxon>Pentapetalae</taxon>
        <taxon>rosids</taxon>
        <taxon>fabids</taxon>
        <taxon>Malpighiales</taxon>
        <taxon>Rhizophoraceae</taxon>
        <taxon>Rhizophora</taxon>
    </lineage>
</organism>
<dbReference type="EMBL" id="GGEC01064788">
    <property type="protein sequence ID" value="MBX45272.1"/>
    <property type="molecule type" value="Transcribed_RNA"/>
</dbReference>
<reference evidence="2" key="1">
    <citation type="submission" date="2018-02" db="EMBL/GenBank/DDBJ databases">
        <title>Rhizophora mucronata_Transcriptome.</title>
        <authorList>
            <person name="Meera S.P."/>
            <person name="Sreeshan A."/>
            <person name="Augustine A."/>
        </authorList>
    </citation>
    <scope>NUCLEOTIDE SEQUENCE</scope>
    <source>
        <tissue evidence="2">Leaf</tissue>
    </source>
</reference>
<proteinExistence type="predicted"/>